<dbReference type="PANTHER" id="PTHR30404">
    <property type="entry name" value="N-ACETYLMURAMOYL-L-ALANINE AMIDASE"/>
    <property type="match status" value="1"/>
</dbReference>
<evidence type="ECO:0000259" key="1">
    <source>
        <dbReference type="SMART" id="SM00646"/>
    </source>
</evidence>
<dbReference type="PANTHER" id="PTHR30404:SF8">
    <property type="entry name" value="AUTOLYSIN PH-RELATED"/>
    <property type="match status" value="1"/>
</dbReference>
<dbReference type="CDD" id="cd02696">
    <property type="entry name" value="MurNAc-LAA"/>
    <property type="match status" value="1"/>
</dbReference>
<dbReference type="GO" id="GO:0008745">
    <property type="term" value="F:N-acetylmuramoyl-L-alanine amidase activity"/>
    <property type="evidence" value="ECO:0007669"/>
    <property type="project" value="InterPro"/>
</dbReference>
<dbReference type="GO" id="GO:0030288">
    <property type="term" value="C:outer membrane-bounded periplasmic space"/>
    <property type="evidence" value="ECO:0007669"/>
    <property type="project" value="TreeGrafter"/>
</dbReference>
<dbReference type="Proteomes" id="UP000430345">
    <property type="component" value="Unassembled WGS sequence"/>
</dbReference>
<reference evidence="2 3" key="1">
    <citation type="submission" date="2019-10" db="EMBL/GenBank/DDBJ databases">
        <title>The Genome Sequence of Clostridium tarantellae Isolated from Fish Brain.</title>
        <authorList>
            <person name="Bano L."/>
            <person name="Kiel M."/>
            <person name="Sales G."/>
            <person name="Doxey A.C."/>
            <person name="Mansfield M.J."/>
            <person name="Schiavone M."/>
            <person name="Rossetto O."/>
            <person name="Pirazzini M."/>
            <person name="Dobrindt U."/>
            <person name="Montecucco C."/>
        </authorList>
    </citation>
    <scope>NUCLEOTIDE SEQUENCE [LARGE SCALE GENOMIC DNA]</scope>
    <source>
        <strain evidence="2 3">DSM 3997</strain>
    </source>
</reference>
<name>A0A6I1MPR7_9CLOT</name>
<dbReference type="EMBL" id="WHJC01000025">
    <property type="protein sequence ID" value="MPQ42871.1"/>
    <property type="molecule type" value="Genomic_DNA"/>
</dbReference>
<protein>
    <recommendedName>
        <fullName evidence="1">MurNAc-LAA domain-containing protein</fullName>
    </recommendedName>
</protein>
<dbReference type="GO" id="GO:0009253">
    <property type="term" value="P:peptidoglycan catabolic process"/>
    <property type="evidence" value="ECO:0007669"/>
    <property type="project" value="InterPro"/>
</dbReference>
<dbReference type="SUPFAM" id="SSF53187">
    <property type="entry name" value="Zn-dependent exopeptidases"/>
    <property type="match status" value="1"/>
</dbReference>
<evidence type="ECO:0000313" key="2">
    <source>
        <dbReference type="EMBL" id="MPQ42871.1"/>
    </source>
</evidence>
<organism evidence="2 3">
    <name type="scientific">Clostridium tarantellae</name>
    <dbReference type="NCBI Taxonomy" id="39493"/>
    <lineage>
        <taxon>Bacteria</taxon>
        <taxon>Bacillati</taxon>
        <taxon>Bacillota</taxon>
        <taxon>Clostridia</taxon>
        <taxon>Eubacteriales</taxon>
        <taxon>Clostridiaceae</taxon>
        <taxon>Clostridium</taxon>
    </lineage>
</organism>
<dbReference type="Gene3D" id="3.40.630.40">
    <property type="entry name" value="Zn-dependent exopeptidases"/>
    <property type="match status" value="1"/>
</dbReference>
<dbReference type="InterPro" id="IPR050695">
    <property type="entry name" value="N-acetylmuramoyl_amidase_3"/>
</dbReference>
<feature type="domain" description="MurNAc-LAA" evidence="1">
    <location>
        <begin position="75"/>
        <end position="177"/>
    </location>
</feature>
<comment type="caution">
    <text evidence="2">The sequence shown here is derived from an EMBL/GenBank/DDBJ whole genome shotgun (WGS) entry which is preliminary data.</text>
</comment>
<keyword evidence="3" id="KW-1185">Reference proteome</keyword>
<sequence>MIYMFLSKGSLVSGDAGHNCSPDRGASKYKVEDTLTKEVWTVVQQGLGKLGYSIKDCTPWNKNFGSVMESLRYRVNVANRSGSKLHLCIHFNAGGGHGVECWISGRGGNAEQYAKQICNKISNLGYRNRGVKVGNLYIPRTTSMPCVLIECAFVDSKEDMDRYNASAIGNAIVEAITGVNSGVDNVAAPINSNPITPGVDKVPETKNEAIGYLSKFSYDNNTKISGDFMYVRDANGNIISDRLVFDGDNITVLYVNYSKQLALVQYPTPNGVRQGYVTNATNIMKYYFEDQYKNGSTSEDIFDEQGNKIGLLYPWEKATPLYRKNGMLHVVYDTKKGRNTKSGYVKYNGGFTKF</sequence>
<accession>A0A6I1MPR7</accession>
<dbReference type="AlphaFoldDB" id="A0A6I1MPR7"/>
<dbReference type="OrthoDB" id="5344211at2"/>
<gene>
    <name evidence="2" type="ORF">GBZ86_03765</name>
</gene>
<dbReference type="InterPro" id="IPR002508">
    <property type="entry name" value="MurNAc-LAA_cat"/>
</dbReference>
<evidence type="ECO:0000313" key="3">
    <source>
        <dbReference type="Proteomes" id="UP000430345"/>
    </source>
</evidence>
<dbReference type="SMART" id="SM00646">
    <property type="entry name" value="Ami_3"/>
    <property type="match status" value="1"/>
</dbReference>
<proteinExistence type="predicted"/>
<dbReference type="Pfam" id="PF01520">
    <property type="entry name" value="Amidase_3"/>
    <property type="match status" value="1"/>
</dbReference>